<sequence>MPNRLKSQDANTDELQRKQSSVTMESRKFEKRRSEPFIPKSTLPNVQENCTFPTSDLMSRVDKAELRNKESSIADFSSHKKRPIRRHHTIGTIEDMSKDGTKMRMPKKELLYSSSCSPTTEHSFPFKRAIAPVTEVSDVENETNFKEPVPDKSPRPSITYGHRPSKVNFQTVTNKVTKLLNARRAFLPRKSISKEEDFDVNAADKLPKTPRFSSSLSAEAQYALMKGYEDKIADTLTQKYPEFQDLIKRNKTPHHSIAISDKSRSKKKRKPKELQPTERGGDIDESKGNMINTDNEALGKEVHPEHIKSQDSSQTQKEFLQQSSFSKETVDSCLANLRRLSLVFPVLASNKSEKEDNMLDGRAFTTRLAQRSHSLSSTAPSTVPRERQILLSYRLERAMDLVDTMRPVCENTLSPRISGRREAPVVDYNHWADVWATEFETNAVN</sequence>
<feature type="compositionally biased region" description="Basic and acidic residues" evidence="1">
    <location>
        <begin position="143"/>
        <end position="154"/>
    </location>
</feature>
<dbReference type="EnsemblMetazoa" id="BGLB022888-RA">
    <property type="protein sequence ID" value="BGLB022888-PA"/>
    <property type="gene ID" value="BGLB022888"/>
</dbReference>
<dbReference type="VEuPathDB" id="VectorBase:BGLB022888"/>
<dbReference type="VEuPathDB" id="VectorBase:BGLAX_046821"/>
<dbReference type="KEGG" id="bgt:106067320"/>
<evidence type="ECO:0000313" key="2">
    <source>
        <dbReference type="EnsemblMetazoa" id="BGLB022888-PB"/>
    </source>
</evidence>
<feature type="compositionally biased region" description="Polar residues" evidence="1">
    <location>
        <begin position="42"/>
        <end position="51"/>
    </location>
</feature>
<dbReference type="RefSeq" id="XP_013081944.2">
    <property type="nucleotide sequence ID" value="XM_013226490.2"/>
</dbReference>
<feature type="region of interest" description="Disordered" evidence="1">
    <location>
        <begin position="247"/>
        <end position="291"/>
    </location>
</feature>
<name>A0A2C9KS22_BIOGL</name>
<dbReference type="EnsemblMetazoa" id="BGLB022888-RB">
    <property type="protein sequence ID" value="BGLB022888-PB"/>
    <property type="gene ID" value="BGLB022888"/>
</dbReference>
<proteinExistence type="predicted"/>
<dbReference type="AlphaFoldDB" id="A0A2C9KS22"/>
<dbReference type="RefSeq" id="XP_013081943.2">
    <property type="nucleotide sequence ID" value="XM_013226489.2"/>
</dbReference>
<feature type="compositionally biased region" description="Basic and acidic residues" evidence="1">
    <location>
        <begin position="25"/>
        <end position="35"/>
    </location>
</feature>
<feature type="compositionally biased region" description="Basic and acidic residues" evidence="1">
    <location>
        <begin position="95"/>
        <end position="104"/>
    </location>
</feature>
<feature type="region of interest" description="Disordered" evidence="1">
    <location>
        <begin position="72"/>
        <end position="104"/>
    </location>
</feature>
<feature type="region of interest" description="Disordered" evidence="1">
    <location>
        <begin position="1"/>
        <end position="51"/>
    </location>
</feature>
<evidence type="ECO:0000313" key="3">
    <source>
        <dbReference type="Proteomes" id="UP000076420"/>
    </source>
</evidence>
<evidence type="ECO:0000256" key="1">
    <source>
        <dbReference type="SAM" id="MobiDB-lite"/>
    </source>
</evidence>
<reference evidence="2" key="1">
    <citation type="submission" date="2020-05" db="UniProtKB">
        <authorList>
            <consortium name="EnsemblMetazoa"/>
        </authorList>
    </citation>
    <scope>IDENTIFICATION</scope>
    <source>
        <strain evidence="2">BB02</strain>
    </source>
</reference>
<feature type="region of interest" description="Disordered" evidence="1">
    <location>
        <begin position="139"/>
        <end position="163"/>
    </location>
</feature>
<protein>
    <submittedName>
        <fullName evidence="2">Uncharacterized protein</fullName>
    </submittedName>
</protein>
<feature type="compositionally biased region" description="Basic and acidic residues" evidence="1">
    <location>
        <begin position="272"/>
        <end position="287"/>
    </location>
</feature>
<dbReference type="OrthoDB" id="6076051at2759"/>
<dbReference type="Proteomes" id="UP000076420">
    <property type="component" value="Unassembled WGS sequence"/>
</dbReference>
<gene>
    <name evidence="2" type="primary">106067320</name>
</gene>
<organism evidence="2 3">
    <name type="scientific">Biomphalaria glabrata</name>
    <name type="common">Bloodfluke planorb</name>
    <name type="synonym">Freshwater snail</name>
    <dbReference type="NCBI Taxonomy" id="6526"/>
    <lineage>
        <taxon>Eukaryota</taxon>
        <taxon>Metazoa</taxon>
        <taxon>Spiralia</taxon>
        <taxon>Lophotrochozoa</taxon>
        <taxon>Mollusca</taxon>
        <taxon>Gastropoda</taxon>
        <taxon>Heterobranchia</taxon>
        <taxon>Euthyneura</taxon>
        <taxon>Panpulmonata</taxon>
        <taxon>Hygrophila</taxon>
        <taxon>Lymnaeoidea</taxon>
        <taxon>Planorbidae</taxon>
        <taxon>Biomphalaria</taxon>
    </lineage>
</organism>
<feature type="compositionally biased region" description="Basic residues" evidence="1">
    <location>
        <begin position="79"/>
        <end position="89"/>
    </location>
</feature>
<accession>A0A2C9KS22</accession>